<evidence type="ECO:0000256" key="10">
    <source>
        <dbReference type="SAM" id="Phobius"/>
    </source>
</evidence>
<evidence type="ECO:0000313" key="11">
    <source>
        <dbReference type="EMBL" id="KAJ9149767.1"/>
    </source>
</evidence>
<feature type="transmembrane region" description="Helical" evidence="10">
    <location>
        <begin position="50"/>
        <end position="73"/>
    </location>
</feature>
<feature type="transmembrane region" description="Helical" evidence="10">
    <location>
        <begin position="569"/>
        <end position="588"/>
    </location>
</feature>
<evidence type="ECO:0000256" key="1">
    <source>
        <dbReference type="ARBA" id="ARBA00004128"/>
    </source>
</evidence>
<protein>
    <recommendedName>
        <fullName evidence="8">Probable transporter MCH1</fullName>
    </recommendedName>
</protein>
<evidence type="ECO:0000256" key="4">
    <source>
        <dbReference type="ARBA" id="ARBA00022554"/>
    </source>
</evidence>
<gene>
    <name evidence="11" type="ORF">NKR23_g4061</name>
</gene>
<dbReference type="EMBL" id="JANBVO010000009">
    <property type="protein sequence ID" value="KAJ9149767.1"/>
    <property type="molecule type" value="Genomic_DNA"/>
</dbReference>
<evidence type="ECO:0000256" key="3">
    <source>
        <dbReference type="ARBA" id="ARBA00022448"/>
    </source>
</evidence>
<comment type="subcellular location">
    <subcellularLocation>
        <location evidence="1">Vacuole membrane</location>
        <topology evidence="1">Multi-pass membrane protein</topology>
    </subcellularLocation>
</comment>
<feature type="transmembrane region" description="Helical" evidence="10">
    <location>
        <begin position="517"/>
        <end position="538"/>
    </location>
</feature>
<feature type="region of interest" description="Disordered" evidence="9">
    <location>
        <begin position="1"/>
        <end position="41"/>
    </location>
</feature>
<comment type="caution">
    <text evidence="11">The sequence shown here is derived from an EMBL/GenBank/DDBJ whole genome shotgun (WGS) entry which is preliminary data.</text>
</comment>
<evidence type="ECO:0000256" key="8">
    <source>
        <dbReference type="ARBA" id="ARBA00039330"/>
    </source>
</evidence>
<proteinExistence type="inferred from homology"/>
<feature type="transmembrane region" description="Helical" evidence="10">
    <location>
        <begin position="453"/>
        <end position="476"/>
    </location>
</feature>
<dbReference type="CDD" id="cd17354">
    <property type="entry name" value="MFS_Mch1p_like"/>
    <property type="match status" value="1"/>
</dbReference>
<reference evidence="11" key="1">
    <citation type="submission" date="2022-07" db="EMBL/GenBank/DDBJ databases">
        <title>Fungi with potential for degradation of polypropylene.</title>
        <authorList>
            <person name="Gostincar C."/>
        </authorList>
    </citation>
    <scope>NUCLEOTIDE SEQUENCE</scope>
    <source>
        <strain evidence="11">EXF-13308</strain>
    </source>
</reference>
<dbReference type="InterPro" id="IPR036259">
    <property type="entry name" value="MFS_trans_sf"/>
</dbReference>
<dbReference type="Proteomes" id="UP001174694">
    <property type="component" value="Unassembled WGS sequence"/>
</dbReference>
<keyword evidence="6 10" id="KW-1133">Transmembrane helix</keyword>
<keyword evidence="4" id="KW-0926">Vacuole</keyword>
<evidence type="ECO:0000256" key="9">
    <source>
        <dbReference type="SAM" id="MobiDB-lite"/>
    </source>
</evidence>
<dbReference type="PANTHER" id="PTHR21576:SF45">
    <property type="entry name" value="TRANSPORTER MCH1-RELATED"/>
    <property type="match status" value="1"/>
</dbReference>
<comment type="similarity">
    <text evidence="2">Belongs to the major facilitator superfamily.</text>
</comment>
<dbReference type="AlphaFoldDB" id="A0AA38RXC3"/>
<feature type="compositionally biased region" description="Low complexity" evidence="9">
    <location>
        <begin position="9"/>
        <end position="41"/>
    </location>
</feature>
<feature type="transmembrane region" description="Helical" evidence="10">
    <location>
        <begin position="85"/>
        <end position="105"/>
    </location>
</feature>
<feature type="transmembrane region" description="Helical" evidence="10">
    <location>
        <begin position="237"/>
        <end position="256"/>
    </location>
</feature>
<feature type="transmembrane region" description="Helical" evidence="10">
    <location>
        <begin position="482"/>
        <end position="510"/>
    </location>
</feature>
<keyword evidence="3" id="KW-0813">Transport</keyword>
<accession>A0AA38RXC3</accession>
<feature type="transmembrane region" description="Helical" evidence="10">
    <location>
        <begin position="157"/>
        <end position="184"/>
    </location>
</feature>
<keyword evidence="5 10" id="KW-0812">Transmembrane</keyword>
<dbReference type="SUPFAM" id="SSF103473">
    <property type="entry name" value="MFS general substrate transporter"/>
    <property type="match status" value="1"/>
</dbReference>
<evidence type="ECO:0000256" key="7">
    <source>
        <dbReference type="ARBA" id="ARBA00023136"/>
    </source>
</evidence>
<keyword evidence="7 10" id="KW-0472">Membrane</keyword>
<evidence type="ECO:0000256" key="2">
    <source>
        <dbReference type="ARBA" id="ARBA00008335"/>
    </source>
</evidence>
<dbReference type="PANTHER" id="PTHR21576">
    <property type="entry name" value="UNCHARACTERIZED NODULIN-LIKE PROTEIN"/>
    <property type="match status" value="1"/>
</dbReference>
<organism evidence="11 12">
    <name type="scientific">Pleurostoma richardsiae</name>
    <dbReference type="NCBI Taxonomy" id="41990"/>
    <lineage>
        <taxon>Eukaryota</taxon>
        <taxon>Fungi</taxon>
        <taxon>Dikarya</taxon>
        <taxon>Ascomycota</taxon>
        <taxon>Pezizomycotina</taxon>
        <taxon>Sordariomycetes</taxon>
        <taxon>Sordariomycetidae</taxon>
        <taxon>Calosphaeriales</taxon>
        <taxon>Pleurostomataceae</taxon>
        <taxon>Pleurostoma</taxon>
    </lineage>
</organism>
<evidence type="ECO:0000313" key="12">
    <source>
        <dbReference type="Proteomes" id="UP001174694"/>
    </source>
</evidence>
<feature type="transmembrane region" description="Helical" evidence="10">
    <location>
        <begin position="196"/>
        <end position="217"/>
    </location>
</feature>
<dbReference type="GO" id="GO:0000329">
    <property type="term" value="C:fungal-type vacuole membrane"/>
    <property type="evidence" value="ECO:0007669"/>
    <property type="project" value="TreeGrafter"/>
</dbReference>
<keyword evidence="12" id="KW-1185">Reference proteome</keyword>
<dbReference type="Gene3D" id="1.20.1250.20">
    <property type="entry name" value="MFS general substrate transporter like domains"/>
    <property type="match status" value="1"/>
</dbReference>
<sequence length="601" mass="62812">MAGGAEPESSSATPLLRSSPSTSTLGPASSTSSGSSPTPSRRQAARAARAVAFIASVVLALCSNSVATFSLYGPVFQSRLRYTQYQVNGVAIAASFALYLPVPFLGYVCDRVGPTPLSLLSAIFFGTGYSLAAGLYRHAATSLEHAAGSGGSGPGDAAYALMVLAFISIGVGTSGMYLGTVATCAKNFGKGRYRGLALAAPITACGLSGLWLSQVASRILYERLPDGGKGDVDPFRFFVFLAVLLTVAGLLGTFTLRVVDEKDLIDEAVEELERSGILGSSALLSPGGRTTQGSGGYGSIEEITSDPLDEEGLAGVGDAAGKDTDDEEARLKKDWVLNAETRRYLSDPTMWLFALGFFFMIGPGETFLNNLGSVIKTLYPPASDTVSAGSPTSAATHVSIVCVTSTVARILVGALTDLLAPSPRTQHVQVPAPPRSSSHLLQRMRRQFSVSRVVFMIFFGLLSSAGMVTLASGAIQNHGERFWVVSGLVGAGYGATFSLTPIIVTVIWGVENFATNWGIIAMFPALGAALWGFVYSAVYQAGAEKSPAGGGGEPGEDILCYGTRCYAPAFWAMSASVWLACVLLVLAWKGKNGWTKRGIVI</sequence>
<evidence type="ECO:0000256" key="6">
    <source>
        <dbReference type="ARBA" id="ARBA00022989"/>
    </source>
</evidence>
<feature type="transmembrane region" description="Helical" evidence="10">
    <location>
        <begin position="117"/>
        <end position="137"/>
    </location>
</feature>
<name>A0AA38RXC3_9PEZI</name>
<evidence type="ECO:0000256" key="5">
    <source>
        <dbReference type="ARBA" id="ARBA00022692"/>
    </source>
</evidence>